<dbReference type="Gene3D" id="3.20.20.140">
    <property type="entry name" value="Metal-dependent hydrolases"/>
    <property type="match status" value="1"/>
</dbReference>
<evidence type="ECO:0000256" key="1">
    <source>
        <dbReference type="ARBA" id="ARBA00023239"/>
    </source>
</evidence>
<dbReference type="EMBL" id="JBIYDN010000023">
    <property type="protein sequence ID" value="MFK4446037.1"/>
    <property type="molecule type" value="Genomic_DNA"/>
</dbReference>
<dbReference type="InterPro" id="IPR032465">
    <property type="entry name" value="ACMSD"/>
</dbReference>
<reference evidence="3 4" key="2">
    <citation type="submission" date="2024-11" db="EMBL/GenBank/DDBJ databases">
        <title>Using genomics to understand microbial adaptation to soil warming.</title>
        <authorList>
            <person name="Deangelis K.M. PhD."/>
        </authorList>
    </citation>
    <scope>NUCLEOTIDE SEQUENCE [LARGE SCALE GENOMIC DNA]</scope>
    <source>
        <strain evidence="3 4">GAS97</strain>
    </source>
</reference>
<evidence type="ECO:0000313" key="4">
    <source>
        <dbReference type="Proteomes" id="UP001620514"/>
    </source>
</evidence>
<dbReference type="SUPFAM" id="SSF51556">
    <property type="entry name" value="Metallo-dependent hydrolases"/>
    <property type="match status" value="1"/>
</dbReference>
<accession>A0ABW8MW50</accession>
<reference evidence="3 4" key="1">
    <citation type="submission" date="2024-10" db="EMBL/GenBank/DDBJ databases">
        <authorList>
            <person name="Deangelis K."/>
            <person name="Huntemann M."/>
            <person name="Clum A."/>
            <person name="Wang J."/>
            <person name="Palaniappan K."/>
            <person name="Ritter S."/>
            <person name="Chen I.-M."/>
            <person name="Stamatis D."/>
            <person name="Reddy T."/>
            <person name="O'Malley R."/>
            <person name="Daum C."/>
            <person name="Ng V."/>
            <person name="Ivanova N."/>
            <person name="Kyrpides N."/>
            <person name="Woyke T."/>
        </authorList>
    </citation>
    <scope>NUCLEOTIDE SEQUENCE [LARGE SCALE GENOMIC DNA]</scope>
    <source>
        <strain evidence="3 4">GAS97</strain>
    </source>
</reference>
<evidence type="ECO:0000313" key="3">
    <source>
        <dbReference type="EMBL" id="MFK4446037.1"/>
    </source>
</evidence>
<protein>
    <recommendedName>
        <fullName evidence="2">Amidohydrolase-related domain-containing protein</fullName>
    </recommendedName>
</protein>
<comment type="caution">
    <text evidence="3">The sequence shown here is derived from an EMBL/GenBank/DDBJ whole genome shotgun (WGS) entry which is preliminary data.</text>
</comment>
<dbReference type="RefSeq" id="WP_404610980.1">
    <property type="nucleotide sequence ID" value="NZ_JBIYDN010000023.1"/>
</dbReference>
<dbReference type="Pfam" id="PF04909">
    <property type="entry name" value="Amidohydro_2"/>
    <property type="match status" value="1"/>
</dbReference>
<dbReference type="InterPro" id="IPR006680">
    <property type="entry name" value="Amidohydro-rel"/>
</dbReference>
<dbReference type="InterPro" id="IPR032466">
    <property type="entry name" value="Metal_Hydrolase"/>
</dbReference>
<keyword evidence="1" id="KW-0456">Lyase</keyword>
<dbReference type="PANTHER" id="PTHR21240:SF19">
    <property type="entry name" value="CATALYTIC_ HYDROLASE"/>
    <property type="match status" value="1"/>
</dbReference>
<name>A0ABW8MW50_9BURK</name>
<keyword evidence="4" id="KW-1185">Reference proteome</keyword>
<gene>
    <name evidence="3" type="ORF">ABH943_006069</name>
</gene>
<organism evidence="3 4">
    <name type="scientific">Caballeronia udeis</name>
    <dbReference type="NCBI Taxonomy" id="1232866"/>
    <lineage>
        <taxon>Bacteria</taxon>
        <taxon>Pseudomonadati</taxon>
        <taxon>Pseudomonadota</taxon>
        <taxon>Betaproteobacteria</taxon>
        <taxon>Burkholderiales</taxon>
        <taxon>Burkholderiaceae</taxon>
        <taxon>Caballeronia</taxon>
    </lineage>
</organism>
<evidence type="ECO:0000259" key="2">
    <source>
        <dbReference type="Pfam" id="PF04909"/>
    </source>
</evidence>
<feature type="domain" description="Amidohydrolase-related" evidence="2">
    <location>
        <begin position="91"/>
        <end position="280"/>
    </location>
</feature>
<dbReference type="PANTHER" id="PTHR21240">
    <property type="entry name" value="2-AMINO-3-CARBOXYLMUCONATE-6-SEMIALDEHYDE DECARBOXYLASE"/>
    <property type="match status" value="1"/>
</dbReference>
<dbReference type="Proteomes" id="UP001620514">
    <property type="component" value="Unassembled WGS sequence"/>
</dbReference>
<sequence length="286" mass="32729">MKIVDMHSHWGTRRGYPLRSLEELAQQKKTWNSQPHYHSEQEMIQHFRNNDARVILDFGFTKYIPLEEIAPLHDYAFEVQRMGMDVIAGHWLHIDPASGAAGVRELRRCVEAAPGFVGYAVSGSGSFPASDPVWYPFYDLCTQTGTPVLIFVGTTGLGAGLPGGGGILLDDCHPRHLDFVAVRYPDLRIVAGRPGWPWQTETIAVLMHKRNIWYELHGWSPKYFTPDLKHEISRRLRHRVMFGADYPLYSYERLRGDWQAEGYADDVLKDVFHRNAERFFAGEGTK</sequence>
<proteinExistence type="predicted"/>